<proteinExistence type="predicted"/>
<dbReference type="STRING" id="67767.A0A0J7JUG3"/>
<dbReference type="EMBL" id="LBMM01032612">
    <property type="protein sequence ID" value="KMQ81699.1"/>
    <property type="molecule type" value="Genomic_DNA"/>
</dbReference>
<dbReference type="PANTHER" id="PTHR11439:SF483">
    <property type="entry name" value="PEPTIDE SYNTHASE GLIP-LIKE, PUTATIVE (AFU_ORTHOLOGUE AFUA_3G12920)-RELATED"/>
    <property type="match status" value="1"/>
</dbReference>
<dbReference type="PaxDb" id="67767-A0A0J7JUG3"/>
<name>A0A0J7JUG3_LASNI</name>
<protein>
    <submittedName>
        <fullName evidence="1">Integrase core domain protein</fullName>
    </submittedName>
</protein>
<dbReference type="AlphaFoldDB" id="A0A0J7JUG3"/>
<accession>A0A0J7JUG3</accession>
<dbReference type="OrthoDB" id="8188638at2759"/>
<evidence type="ECO:0000313" key="2">
    <source>
        <dbReference type="Proteomes" id="UP000036403"/>
    </source>
</evidence>
<gene>
    <name evidence="1" type="ORF">RF55_25519</name>
</gene>
<dbReference type="PANTHER" id="PTHR11439">
    <property type="entry name" value="GAG-POL-RELATED RETROTRANSPOSON"/>
    <property type="match status" value="1"/>
</dbReference>
<keyword evidence="2" id="KW-1185">Reference proteome</keyword>
<evidence type="ECO:0000313" key="1">
    <source>
        <dbReference type="EMBL" id="KMQ81699.1"/>
    </source>
</evidence>
<comment type="caution">
    <text evidence="1">The sequence shown here is derived from an EMBL/GenBank/DDBJ whole genome shotgun (WGS) entry which is preliminary data.</text>
</comment>
<dbReference type="CDD" id="cd09272">
    <property type="entry name" value="RNase_HI_RT_Ty1"/>
    <property type="match status" value="1"/>
</dbReference>
<reference evidence="1 2" key="1">
    <citation type="submission" date="2015-04" db="EMBL/GenBank/DDBJ databases">
        <title>Lasius niger genome sequencing.</title>
        <authorList>
            <person name="Konorov E.A."/>
            <person name="Nikitin M.A."/>
            <person name="Kirill M.V."/>
            <person name="Chang P."/>
        </authorList>
    </citation>
    <scope>NUCLEOTIDE SEQUENCE [LARGE SCALE GENOMIC DNA]</scope>
    <source>
        <tissue evidence="1">Whole</tissue>
    </source>
</reference>
<organism evidence="1 2">
    <name type="scientific">Lasius niger</name>
    <name type="common">Black garden ant</name>
    <dbReference type="NCBI Taxonomy" id="67767"/>
    <lineage>
        <taxon>Eukaryota</taxon>
        <taxon>Metazoa</taxon>
        <taxon>Ecdysozoa</taxon>
        <taxon>Arthropoda</taxon>
        <taxon>Hexapoda</taxon>
        <taxon>Insecta</taxon>
        <taxon>Pterygota</taxon>
        <taxon>Neoptera</taxon>
        <taxon>Endopterygota</taxon>
        <taxon>Hymenoptera</taxon>
        <taxon>Apocrita</taxon>
        <taxon>Aculeata</taxon>
        <taxon>Formicoidea</taxon>
        <taxon>Formicidae</taxon>
        <taxon>Formicinae</taxon>
        <taxon>Lasius</taxon>
        <taxon>Lasius</taxon>
    </lineage>
</organism>
<dbReference type="Proteomes" id="UP000036403">
    <property type="component" value="Unassembled WGS sequence"/>
</dbReference>
<sequence length="145" mass="16217">MERGMVTDEENRINDKPLEKSEPYREAIGSLLYLATISRPNISFAVNYLSRFSNKPMVSHWKMVKRVFQYLKGTAHHGIFFNGDTKLVAYTDSDYGGDRLTGHSTSGILIILGGPIVWCAQKQRLVATSTAEAEYRAAVSSIDDI</sequence>
<feature type="non-terminal residue" evidence="1">
    <location>
        <position position="145"/>
    </location>
</feature>